<gene>
    <name evidence="3" type="ORF">B4135_2226</name>
</gene>
<dbReference type="Pfam" id="PF06725">
    <property type="entry name" value="3D"/>
    <property type="match status" value="1"/>
</dbReference>
<keyword evidence="1" id="KW-0732">Signal</keyword>
<evidence type="ECO:0000313" key="4">
    <source>
        <dbReference type="Proteomes" id="UP000075683"/>
    </source>
</evidence>
<dbReference type="CDD" id="cd22786">
    <property type="entry name" value="DPBB_YuiC-like"/>
    <property type="match status" value="1"/>
</dbReference>
<dbReference type="InterPro" id="IPR036908">
    <property type="entry name" value="RlpA-like_sf"/>
</dbReference>
<dbReference type="RefSeq" id="WP_061569019.1">
    <property type="nucleotide sequence ID" value="NZ_LQYT01000049.1"/>
</dbReference>
<protein>
    <recommendedName>
        <fullName evidence="2">3D domain-containing protein</fullName>
    </recommendedName>
</protein>
<reference evidence="3 4" key="1">
    <citation type="submission" date="2016-01" db="EMBL/GenBank/DDBJ databases">
        <title>Draft Genome Sequences of Seven Thermophilic Sporeformers Isolated from Foods.</title>
        <authorList>
            <person name="Berendsen E.M."/>
            <person name="Wells-Bennik M.H."/>
            <person name="Krawcyk A.O."/>
            <person name="De Jong A."/>
            <person name="Holsappel S."/>
            <person name="Eijlander R.T."/>
            <person name="Kuipers O.P."/>
        </authorList>
    </citation>
    <scope>NUCLEOTIDE SEQUENCE [LARGE SCALE GENOMIC DNA]</scope>
    <source>
        <strain evidence="3 4">B4135</strain>
    </source>
</reference>
<dbReference type="InterPro" id="IPR051933">
    <property type="entry name" value="Resuscitation_pf_RpfB"/>
</dbReference>
<organism evidence="3 4">
    <name type="scientific">Caldibacillus debilis</name>
    <dbReference type="NCBI Taxonomy" id="301148"/>
    <lineage>
        <taxon>Bacteria</taxon>
        <taxon>Bacillati</taxon>
        <taxon>Bacillota</taxon>
        <taxon>Bacilli</taxon>
        <taxon>Bacillales</taxon>
        <taxon>Bacillaceae</taxon>
        <taxon>Caldibacillus</taxon>
    </lineage>
</organism>
<dbReference type="STRING" id="301148.B4135_2226"/>
<feature type="domain" description="3D" evidence="2">
    <location>
        <begin position="147"/>
        <end position="208"/>
    </location>
</feature>
<evidence type="ECO:0000256" key="1">
    <source>
        <dbReference type="ARBA" id="ARBA00022729"/>
    </source>
</evidence>
<dbReference type="GO" id="GO:0004553">
    <property type="term" value="F:hydrolase activity, hydrolyzing O-glycosyl compounds"/>
    <property type="evidence" value="ECO:0007669"/>
    <property type="project" value="InterPro"/>
</dbReference>
<dbReference type="InterPro" id="IPR010611">
    <property type="entry name" value="3D_dom"/>
</dbReference>
<dbReference type="EMBL" id="LQYT01000049">
    <property type="protein sequence ID" value="KYD18608.1"/>
    <property type="molecule type" value="Genomic_DNA"/>
</dbReference>
<accession>A0A150M251</accession>
<proteinExistence type="predicted"/>
<dbReference type="GO" id="GO:0019867">
    <property type="term" value="C:outer membrane"/>
    <property type="evidence" value="ECO:0007669"/>
    <property type="project" value="InterPro"/>
</dbReference>
<dbReference type="GO" id="GO:0009254">
    <property type="term" value="P:peptidoglycan turnover"/>
    <property type="evidence" value="ECO:0007669"/>
    <property type="project" value="InterPro"/>
</dbReference>
<sequence length="242" mass="27219">MPTLSRWLRRIVMTVLFVAAFLTTFQALTGIKWTGIKAEAAGFLLEEANYGGYSSDDLPYIHALKEVNLSYKTLNQEKREETKISSSTSIQGKVPPLEEAFDWEKYPKVKVVATGYTAGYESTGKRPGDPDFGITYSGVKVKRDLYSTIAADLNVFPLGTILFIPEYGYGVVADKGDAIKGNKIDLYFETVKDVYEQWGKKTVDVYVVKMGNGKVTNRDLKNLNEDEGMQVFRERYVQSVKK</sequence>
<dbReference type="AlphaFoldDB" id="A0A150M251"/>
<dbReference type="Proteomes" id="UP000075683">
    <property type="component" value="Unassembled WGS sequence"/>
</dbReference>
<dbReference type="PANTHER" id="PTHR39160:SF4">
    <property type="entry name" value="RESUSCITATION-PROMOTING FACTOR RPFB"/>
    <property type="match status" value="1"/>
</dbReference>
<dbReference type="SUPFAM" id="SSF50685">
    <property type="entry name" value="Barwin-like endoglucanases"/>
    <property type="match status" value="1"/>
</dbReference>
<dbReference type="OrthoDB" id="9798935at2"/>
<evidence type="ECO:0000313" key="3">
    <source>
        <dbReference type="EMBL" id="KYD18608.1"/>
    </source>
</evidence>
<dbReference type="PATRIC" id="fig|301148.3.peg.3732"/>
<dbReference type="Gene3D" id="2.40.40.10">
    <property type="entry name" value="RlpA-like domain"/>
    <property type="match status" value="1"/>
</dbReference>
<evidence type="ECO:0000259" key="2">
    <source>
        <dbReference type="Pfam" id="PF06725"/>
    </source>
</evidence>
<name>A0A150M251_9BACI</name>
<dbReference type="PANTHER" id="PTHR39160">
    <property type="entry name" value="CELL WALL-BINDING PROTEIN YOCH"/>
    <property type="match status" value="1"/>
</dbReference>
<comment type="caution">
    <text evidence="3">The sequence shown here is derived from an EMBL/GenBank/DDBJ whole genome shotgun (WGS) entry which is preliminary data.</text>
</comment>